<proteinExistence type="predicted"/>
<name>A0A9D2MAS6_9FIRM</name>
<dbReference type="EMBL" id="DWYC01000046">
    <property type="protein sequence ID" value="HJB56750.1"/>
    <property type="molecule type" value="Genomic_DNA"/>
</dbReference>
<evidence type="ECO:0000313" key="2">
    <source>
        <dbReference type="Proteomes" id="UP000824208"/>
    </source>
</evidence>
<reference evidence="1" key="1">
    <citation type="journal article" date="2021" name="PeerJ">
        <title>Extensive microbial diversity within the chicken gut microbiome revealed by metagenomics and culture.</title>
        <authorList>
            <person name="Gilroy R."/>
            <person name="Ravi A."/>
            <person name="Getino M."/>
            <person name="Pursley I."/>
            <person name="Horton D.L."/>
            <person name="Alikhan N.F."/>
            <person name="Baker D."/>
            <person name="Gharbi K."/>
            <person name="Hall N."/>
            <person name="Watson M."/>
            <person name="Adriaenssens E.M."/>
            <person name="Foster-Nyarko E."/>
            <person name="Jarju S."/>
            <person name="Secka A."/>
            <person name="Antonio M."/>
            <person name="Oren A."/>
            <person name="Chaudhuri R.R."/>
            <person name="La Ragione R."/>
            <person name="Hildebrand F."/>
            <person name="Pallen M.J."/>
        </authorList>
    </citation>
    <scope>NUCLEOTIDE SEQUENCE</scope>
    <source>
        <strain evidence="1">CHK189-11263</strain>
    </source>
</reference>
<evidence type="ECO:0000313" key="1">
    <source>
        <dbReference type="EMBL" id="HJB56750.1"/>
    </source>
</evidence>
<reference evidence="1" key="2">
    <citation type="submission" date="2021-04" db="EMBL/GenBank/DDBJ databases">
        <authorList>
            <person name="Gilroy R."/>
        </authorList>
    </citation>
    <scope>NUCLEOTIDE SEQUENCE</scope>
    <source>
        <strain evidence="1">CHK189-11263</strain>
    </source>
</reference>
<dbReference type="AlphaFoldDB" id="A0A9D2MAS6"/>
<protein>
    <submittedName>
        <fullName evidence="1">Uncharacterized protein</fullName>
    </submittedName>
</protein>
<dbReference type="Proteomes" id="UP000824208">
    <property type="component" value="Unassembled WGS sequence"/>
</dbReference>
<gene>
    <name evidence="1" type="ORF">H9714_04270</name>
</gene>
<accession>A0A9D2MAS6</accession>
<comment type="caution">
    <text evidence="1">The sequence shown here is derived from an EMBL/GenBank/DDBJ whole genome shotgun (WGS) entry which is preliminary data.</text>
</comment>
<sequence length="110" mass="12311">MELAKTLGRVDQEDWARLELLCRAAETELKHWLRPGVTEADCGEAFPLAAAWLALAGLEEEMPVERFSAGDVTIQTGSAASRRSGREALARRTLRPWLRDEGFRFRGVRG</sequence>
<organism evidence="1 2">
    <name type="scientific">Candidatus Flavonifractor intestinipullorum</name>
    <dbReference type="NCBI Taxonomy" id="2838587"/>
    <lineage>
        <taxon>Bacteria</taxon>
        <taxon>Bacillati</taxon>
        <taxon>Bacillota</taxon>
        <taxon>Clostridia</taxon>
        <taxon>Eubacteriales</taxon>
        <taxon>Oscillospiraceae</taxon>
        <taxon>Flavonifractor</taxon>
    </lineage>
</organism>